<dbReference type="EMBL" id="PFBP01000004">
    <property type="protein sequence ID" value="PIT90103.1"/>
    <property type="molecule type" value="Genomic_DNA"/>
</dbReference>
<name>A0A2M6WBB9_9BACT</name>
<evidence type="ECO:0000256" key="3">
    <source>
        <dbReference type="ARBA" id="ARBA00022679"/>
    </source>
</evidence>
<dbReference type="AlphaFoldDB" id="A0A2M6WBB9"/>
<dbReference type="Proteomes" id="UP000231464">
    <property type="component" value="Unassembled WGS sequence"/>
</dbReference>
<dbReference type="InterPro" id="IPR029063">
    <property type="entry name" value="SAM-dependent_MTases_sf"/>
</dbReference>
<evidence type="ECO:0000256" key="7">
    <source>
        <dbReference type="ARBA" id="ARBA00047942"/>
    </source>
</evidence>
<reference evidence="10" key="1">
    <citation type="submission" date="2017-09" db="EMBL/GenBank/DDBJ databases">
        <title>Depth-based differentiation of microbial function through sediment-hosted aquifers and enrichment of novel symbionts in the deep terrestrial subsurface.</title>
        <authorList>
            <person name="Probst A.J."/>
            <person name="Ladd B."/>
            <person name="Jarett J.K."/>
            <person name="Geller-Mcgrath D.E."/>
            <person name="Sieber C.M.K."/>
            <person name="Emerson J.B."/>
            <person name="Anantharaman K."/>
            <person name="Thomas B.C."/>
            <person name="Malmstrom R."/>
            <person name="Stieglmeier M."/>
            <person name="Klingl A."/>
            <person name="Woyke T."/>
            <person name="Ryan C.M."/>
            <person name="Banfield J.F."/>
        </authorList>
    </citation>
    <scope>NUCLEOTIDE SEQUENCE [LARGE SCALE GENOMIC DNA]</scope>
</reference>
<keyword evidence="5" id="KW-0680">Restriction system</keyword>
<dbReference type="SUPFAM" id="SSF53335">
    <property type="entry name" value="S-adenosyl-L-methionine-dependent methyltransferases"/>
    <property type="match status" value="1"/>
</dbReference>
<dbReference type="InterPro" id="IPR050953">
    <property type="entry name" value="N4_N6_ade-DNA_methylase"/>
</dbReference>
<organism evidence="9 10">
    <name type="scientific">Candidatus Kuenenbacteria bacterium CG10_big_fil_rev_8_21_14_0_10_36_11</name>
    <dbReference type="NCBI Taxonomy" id="1974618"/>
    <lineage>
        <taxon>Bacteria</taxon>
        <taxon>Candidatus Kueneniibacteriota</taxon>
    </lineage>
</organism>
<dbReference type="GO" id="GO:0032259">
    <property type="term" value="P:methylation"/>
    <property type="evidence" value="ECO:0007669"/>
    <property type="project" value="UniProtKB-KW"/>
</dbReference>
<sequence>MLSILDLKSKWEKEKTAYIKKEVGDGAQKFVKDILKCAEVFNLEEGLNSTKLENRKNEFKEEEKKKSTTHADVVIYINPEIIIPMEIERFQNISAGEKQIIKYQLEWNEHSNRRYGILTDGWIWRFYNNNEYREFTLDDIFKNTEMFLEFWNEYIKPEFYYLAFFEKKGQKSLFKETEILYVEKFREIFFDDITKLIKGFKNKLGLEGYLTNIDKKNREETAVEITYAYIIQFILYKTLVDNDFGKFKKEFNERQQSIYECLRANRFGEILGVIDGISNQISENIYHKFSQEQEFINGKLLELIRQPKNELHDVSPWLDIFVFIKKYNFANVRNEIFGYIYENYLKELYEDTKKGQYFTDPAVVNFMLDQIGYTAIGIKDSLSYDRYGERGFDNHISIIDPSCGCGTFLYSAVDRIIAGTGYSSEKASIRLEHLISQSVFGLDIEEFPLYLAEMNILMRMLPMILHKDYTNPFNETIKVFKTNDSVAEFLDTAIKNTINDIEVESKKSNGQLSLFTQKLNLGYSSYVRDEGDLSEMKKSLENHHIPRRRFDFVIGNPPYVSYNECSKVGLLTFKLIKDKASKIKLNDIYGMNLHSIPDHRKKYSPKPNLYAFFIALGIALLKDGAKICYIVPQTLLTAGDLDVLRYHLAKFTTLEKIITFSGKMFVGRGLKQDKPVATSSLVFVARRKTPEVAHEVEIINYKNSDDDIEECLANILAYNHKKIDYRKILQNKLLQNVANWNFIKQDKKTLDFCEAYEKNSDDISAYYNHATAEHNFKSRFYFDGGGIINEKLINKDPENSFEIFDYKNNNYQNFIVSESNRYYPKKAKIDFPQGSQGLKIFDNKNKIIWRTRDNQKFQFTDRNIILIGNQSLMIASNNKNEILYLLALLNNKINEIILKVNLMQEHEQSFLLPITGIKEFVRIPKIIEDNQFIKDEIIKKTEEMLALEEIKFSDLVDFSNVMMQKFNEVTLEGGDLILIKDKKNFLCKIKKDKNLVEQTIKAKFSDNKLKLNGKEIDLSDLRETPVIDFVKQKELKNYIDDLVFALYFRVPIKELSGDKAAEIKKMCAENEFYEITNNNI</sequence>
<dbReference type="GO" id="GO:0009007">
    <property type="term" value="F:site-specific DNA-methyltransferase (adenine-specific) activity"/>
    <property type="evidence" value="ECO:0007669"/>
    <property type="project" value="UniProtKB-EC"/>
</dbReference>
<evidence type="ECO:0000256" key="4">
    <source>
        <dbReference type="ARBA" id="ARBA00022691"/>
    </source>
</evidence>
<dbReference type="InterPro" id="IPR002052">
    <property type="entry name" value="DNA_methylase_N6_adenine_CS"/>
</dbReference>
<evidence type="ECO:0000259" key="8">
    <source>
        <dbReference type="Pfam" id="PF07669"/>
    </source>
</evidence>
<comment type="catalytic activity">
    <reaction evidence="7">
        <text>a 2'-deoxyadenosine in DNA + S-adenosyl-L-methionine = an N(6)-methyl-2'-deoxyadenosine in DNA + S-adenosyl-L-homocysteine + H(+)</text>
        <dbReference type="Rhea" id="RHEA:15197"/>
        <dbReference type="Rhea" id="RHEA-COMP:12418"/>
        <dbReference type="Rhea" id="RHEA-COMP:12419"/>
        <dbReference type="ChEBI" id="CHEBI:15378"/>
        <dbReference type="ChEBI" id="CHEBI:57856"/>
        <dbReference type="ChEBI" id="CHEBI:59789"/>
        <dbReference type="ChEBI" id="CHEBI:90615"/>
        <dbReference type="ChEBI" id="CHEBI:90616"/>
        <dbReference type="EC" id="2.1.1.72"/>
    </reaction>
</comment>
<keyword evidence="3" id="KW-0808">Transferase</keyword>
<dbReference type="GO" id="GO:0009307">
    <property type="term" value="P:DNA restriction-modification system"/>
    <property type="evidence" value="ECO:0007669"/>
    <property type="project" value="UniProtKB-KW"/>
</dbReference>
<dbReference type="Pfam" id="PF07669">
    <property type="entry name" value="Eco57I"/>
    <property type="match status" value="1"/>
</dbReference>
<keyword evidence="2" id="KW-0489">Methyltransferase</keyword>
<dbReference type="EC" id="2.1.1.72" evidence="1"/>
<dbReference type="PANTHER" id="PTHR33841:SF6">
    <property type="entry name" value="TYPE II METHYLTRANSFERASE M.HINDII"/>
    <property type="match status" value="1"/>
</dbReference>
<feature type="domain" description="Type II methyltransferase M.TaqI-like" evidence="8">
    <location>
        <begin position="438"/>
        <end position="663"/>
    </location>
</feature>
<evidence type="ECO:0000256" key="2">
    <source>
        <dbReference type="ARBA" id="ARBA00022603"/>
    </source>
</evidence>
<dbReference type="PROSITE" id="PS00092">
    <property type="entry name" value="N6_MTASE"/>
    <property type="match status" value="1"/>
</dbReference>
<evidence type="ECO:0000313" key="9">
    <source>
        <dbReference type="EMBL" id="PIT90103.1"/>
    </source>
</evidence>
<protein>
    <recommendedName>
        <fullName evidence="1">site-specific DNA-methyltransferase (adenine-specific)</fullName>
        <ecNumber evidence="1">2.1.1.72</ecNumber>
    </recommendedName>
</protein>
<dbReference type="GO" id="GO:0003677">
    <property type="term" value="F:DNA binding"/>
    <property type="evidence" value="ECO:0007669"/>
    <property type="project" value="UniProtKB-KW"/>
</dbReference>
<comment type="caution">
    <text evidence="9">The sequence shown here is derived from an EMBL/GenBank/DDBJ whole genome shotgun (WGS) entry which is preliminary data.</text>
</comment>
<gene>
    <name evidence="9" type="ORF">COU23_00305</name>
</gene>
<keyword evidence="6" id="KW-0238">DNA-binding</keyword>
<evidence type="ECO:0000313" key="10">
    <source>
        <dbReference type="Proteomes" id="UP000231464"/>
    </source>
</evidence>
<evidence type="ECO:0000256" key="1">
    <source>
        <dbReference type="ARBA" id="ARBA00011900"/>
    </source>
</evidence>
<dbReference type="PRINTS" id="PR00507">
    <property type="entry name" value="N12N6MTFRASE"/>
</dbReference>
<evidence type="ECO:0000256" key="6">
    <source>
        <dbReference type="ARBA" id="ARBA00023125"/>
    </source>
</evidence>
<dbReference type="Gene3D" id="3.40.50.150">
    <property type="entry name" value="Vaccinia Virus protein VP39"/>
    <property type="match status" value="1"/>
</dbReference>
<proteinExistence type="predicted"/>
<dbReference type="InterPro" id="IPR011639">
    <property type="entry name" value="MethylTrfase_TaqI-like_dom"/>
</dbReference>
<keyword evidence="4" id="KW-0949">S-adenosyl-L-methionine</keyword>
<accession>A0A2M6WBB9</accession>
<dbReference type="PANTHER" id="PTHR33841">
    <property type="entry name" value="DNA METHYLTRANSFERASE YEEA-RELATED"/>
    <property type="match status" value="1"/>
</dbReference>
<evidence type="ECO:0000256" key="5">
    <source>
        <dbReference type="ARBA" id="ARBA00022747"/>
    </source>
</evidence>